<reference evidence="1" key="1">
    <citation type="submission" date="2023-12" db="EMBL/GenBank/DDBJ databases">
        <title>Genome assembly of Anisodus tanguticus.</title>
        <authorList>
            <person name="Wang Y.-J."/>
        </authorList>
    </citation>
    <scope>NUCLEOTIDE SEQUENCE</scope>
    <source>
        <strain evidence="1">KB-2021</strain>
        <tissue evidence="1">Leaf</tissue>
    </source>
</reference>
<dbReference type="CDD" id="cd09272">
    <property type="entry name" value="RNase_HI_RT_Ty1"/>
    <property type="match status" value="1"/>
</dbReference>
<name>A0AAE1REC9_9SOLA</name>
<sequence>MSSYKSTSTPVDTKPKLGATVGSPYEDPTHYRSLAGAFQYLTFTRPDIMYVVQHVYLFMHDPKDKHMNALKRIIRYIQGTLDYDLHLYPSSTSTIVSYTDADWGDCPDTRHSTSDYYMFFGNNLVSWSAMRQYTLSHSSAEAEYRGISNVVSESCWLRSLLLELHCPIQKATLVYCDNVSAVYLSGNPVQHQRTKHIEMDIHSVREKVARGQVRVCHVLSRYQIADIFTKGLPSVLFEDFRDSLSVRRSPAMTAGVC</sequence>
<dbReference type="PANTHER" id="PTHR11439:SF524">
    <property type="entry name" value="RNA-DIRECTED DNA POLYMERASE, PROTEIN KINASE RLK-PELLE-DLSV FAMILY"/>
    <property type="match status" value="1"/>
</dbReference>
<evidence type="ECO:0000313" key="2">
    <source>
        <dbReference type="Proteomes" id="UP001291623"/>
    </source>
</evidence>
<comment type="caution">
    <text evidence="1">The sequence shown here is derived from an EMBL/GenBank/DDBJ whole genome shotgun (WGS) entry which is preliminary data.</text>
</comment>
<dbReference type="Proteomes" id="UP001291623">
    <property type="component" value="Unassembled WGS sequence"/>
</dbReference>
<dbReference type="SUPFAM" id="SSF56672">
    <property type="entry name" value="DNA/RNA polymerases"/>
    <property type="match status" value="1"/>
</dbReference>
<organism evidence="1 2">
    <name type="scientific">Anisodus tanguticus</name>
    <dbReference type="NCBI Taxonomy" id="243964"/>
    <lineage>
        <taxon>Eukaryota</taxon>
        <taxon>Viridiplantae</taxon>
        <taxon>Streptophyta</taxon>
        <taxon>Embryophyta</taxon>
        <taxon>Tracheophyta</taxon>
        <taxon>Spermatophyta</taxon>
        <taxon>Magnoliopsida</taxon>
        <taxon>eudicotyledons</taxon>
        <taxon>Gunneridae</taxon>
        <taxon>Pentapetalae</taxon>
        <taxon>asterids</taxon>
        <taxon>lamiids</taxon>
        <taxon>Solanales</taxon>
        <taxon>Solanaceae</taxon>
        <taxon>Solanoideae</taxon>
        <taxon>Hyoscyameae</taxon>
        <taxon>Anisodus</taxon>
    </lineage>
</organism>
<dbReference type="PANTHER" id="PTHR11439">
    <property type="entry name" value="GAG-POL-RELATED RETROTRANSPOSON"/>
    <property type="match status" value="1"/>
</dbReference>
<dbReference type="InterPro" id="IPR043502">
    <property type="entry name" value="DNA/RNA_pol_sf"/>
</dbReference>
<dbReference type="EMBL" id="JAVYJV010000016">
    <property type="protein sequence ID" value="KAK4350669.1"/>
    <property type="molecule type" value="Genomic_DNA"/>
</dbReference>
<gene>
    <name evidence="1" type="ORF">RND71_029982</name>
</gene>
<accession>A0AAE1REC9</accession>
<keyword evidence="2" id="KW-1185">Reference proteome</keyword>
<proteinExistence type="predicted"/>
<protein>
    <submittedName>
        <fullName evidence="1">Uncharacterized protein</fullName>
    </submittedName>
</protein>
<evidence type="ECO:0000313" key="1">
    <source>
        <dbReference type="EMBL" id="KAK4350669.1"/>
    </source>
</evidence>
<dbReference type="AlphaFoldDB" id="A0AAE1REC9"/>